<dbReference type="AlphaFoldDB" id="A0A286RLQ2"/>
<organism evidence="2 3">
    <name type="scientific">Thermogutta terrifontis</name>
    <dbReference type="NCBI Taxonomy" id="1331910"/>
    <lineage>
        <taxon>Bacteria</taxon>
        <taxon>Pseudomonadati</taxon>
        <taxon>Planctomycetota</taxon>
        <taxon>Planctomycetia</taxon>
        <taxon>Pirellulales</taxon>
        <taxon>Thermoguttaceae</taxon>
        <taxon>Thermogutta</taxon>
    </lineage>
</organism>
<sequence>MMSCIRPGHVTCMLIVFAVGSVTGPVSAESPNDARPQSRYVQISGIYPHLAVFNQPADPADRPNHGECGIGAMAVWADRLWYLTYPQHKTQGSNDKLYELDAAMNVRIRPESVGGTHAGRLIHRESQQLILGPYFIDRDRNVRAADLRELRGRMTAIMRHLEDPAHKVYFYDMEGALYEVDVNSLDVRRLFVKPVPGWHGKGGYTAQGRLVIANNGEAGPASGYKNLLVGGPAKGEEAGVLAEWDGTTWRIVERKQFCDVTGPGGIEGSPDDTTPLWAIGWDKRSVILKLLDHGTWFTFRLPKGSHTFDPTHGWFTEWPRIREIAPGRWMMCMHGQMFDFPPHFSAANRQGIRPMCTHLRIIPDFCHWQGRVVLGADDASMMNNPLCGQAQSNLWFGSVEELYRFGPAAGWGGPWVNDAVTADTPSEPYLFAGYSQRVVHLAHDADQVVTFTFEFDREGNGTWTAGPSVTIPPRSYGWFIFDPDEKAEWIRVKSSADCHATVYFHYFTPRIEQQSERAIFQGLADVDGQVASWGGLIRPATHNRSLQFLAQRVTPDGKQTEEGYFEVDITPEGRPIVQKPADDRTQEVKQIATFKSDFTVDEGSAIVVDGDGRRWRLPKGNPAFEKYLGQMRAVREVATERFLAHILGTFYEVPRDPRNQPDWSRMKPVASHRKRIVDFCSWRGLLVLAGVRTDAGDDGHVFATPEKPALWFGALDDLWKLGRPCGEGGPWVNTPVEPQDVSDPFLMTGYERKCLKLSHTASESIRFTVEVDFDHRGFHPMLAIDVPPGQTITYEFPRGFHAHWVRFRVNRPCRATAWLTYGVYDAETGQVSAALTHP</sequence>
<evidence type="ECO:0000313" key="3">
    <source>
        <dbReference type="Proteomes" id="UP000215086"/>
    </source>
</evidence>
<feature type="signal peptide" evidence="1">
    <location>
        <begin position="1"/>
        <end position="28"/>
    </location>
</feature>
<keyword evidence="1" id="KW-0732">Signal</keyword>
<evidence type="ECO:0000256" key="1">
    <source>
        <dbReference type="SAM" id="SignalP"/>
    </source>
</evidence>
<gene>
    <name evidence="2" type="ORF">THTE_4289</name>
</gene>
<dbReference type="RefSeq" id="WP_157732204.1">
    <property type="nucleotide sequence ID" value="NZ_CP018477.1"/>
</dbReference>
<dbReference type="Proteomes" id="UP000215086">
    <property type="component" value="Chromosome"/>
</dbReference>
<protein>
    <submittedName>
        <fullName evidence="2">Uncharacterized protein</fullName>
    </submittedName>
</protein>
<dbReference type="OrthoDB" id="9758853at2"/>
<keyword evidence="3" id="KW-1185">Reference proteome</keyword>
<accession>A0A286RLQ2</accession>
<dbReference type="EMBL" id="CP018477">
    <property type="protein sequence ID" value="ASV76890.1"/>
    <property type="molecule type" value="Genomic_DNA"/>
</dbReference>
<evidence type="ECO:0000313" key="2">
    <source>
        <dbReference type="EMBL" id="ASV76890.1"/>
    </source>
</evidence>
<dbReference type="KEGG" id="ttf:THTE_4289"/>
<feature type="chain" id="PRO_5012696411" evidence="1">
    <location>
        <begin position="29"/>
        <end position="838"/>
    </location>
</feature>
<proteinExistence type="predicted"/>
<name>A0A286RLQ2_9BACT</name>
<reference evidence="2 3" key="1">
    <citation type="journal article" name="Front. Microbiol.">
        <title>Sugar Metabolism of the First Thermophilic Planctomycete Thermogutta terrifontis: Comparative Genomic and Transcriptomic Approaches.</title>
        <authorList>
            <person name="Elcheninov A.G."/>
            <person name="Menzel P."/>
            <person name="Gudbergsdottir S.R."/>
            <person name="Slesarev A.I."/>
            <person name="Kadnikov V.V."/>
            <person name="Krogh A."/>
            <person name="Bonch-Osmolovskaya E.A."/>
            <person name="Peng X."/>
            <person name="Kublanov I.V."/>
        </authorList>
    </citation>
    <scope>NUCLEOTIDE SEQUENCE [LARGE SCALE GENOMIC DNA]</scope>
    <source>
        <strain evidence="2 3">R1</strain>
    </source>
</reference>